<comment type="caution">
    <text evidence="1">The sequence shown here is derived from an EMBL/GenBank/DDBJ whole genome shotgun (WGS) entry which is preliminary data.</text>
</comment>
<dbReference type="EMBL" id="JAAMOW010000009">
    <property type="protein sequence ID" value="NGY06563.1"/>
    <property type="molecule type" value="Genomic_DNA"/>
</dbReference>
<dbReference type="AlphaFoldDB" id="A0A6M2BWQ4"/>
<name>A0A6M2BWQ4_9GAMM</name>
<organism evidence="1 2">
    <name type="scientific">Solimonas terrae</name>
    <dbReference type="NCBI Taxonomy" id="1396819"/>
    <lineage>
        <taxon>Bacteria</taxon>
        <taxon>Pseudomonadati</taxon>
        <taxon>Pseudomonadota</taxon>
        <taxon>Gammaproteobacteria</taxon>
        <taxon>Nevskiales</taxon>
        <taxon>Nevskiaceae</taxon>
        <taxon>Solimonas</taxon>
    </lineage>
</organism>
<reference evidence="1 2" key="1">
    <citation type="journal article" date="2014" name="Int. J. Syst. Evol. Microbiol.">
        <title>Solimonas terrae sp. nov., isolated from soil.</title>
        <authorList>
            <person name="Kim S.J."/>
            <person name="Moon J.Y."/>
            <person name="Weon H.Y."/>
            <person name="Ahn J.H."/>
            <person name="Chen W.M."/>
            <person name="Kwon S.W."/>
        </authorList>
    </citation>
    <scope>NUCLEOTIDE SEQUENCE [LARGE SCALE GENOMIC DNA]</scope>
    <source>
        <strain evidence="1 2">KIS83-12</strain>
    </source>
</reference>
<dbReference type="RefSeq" id="WP_166260340.1">
    <property type="nucleotide sequence ID" value="NZ_JAAMOW010000009.1"/>
</dbReference>
<proteinExistence type="predicted"/>
<evidence type="ECO:0000313" key="1">
    <source>
        <dbReference type="EMBL" id="NGY06563.1"/>
    </source>
</evidence>
<evidence type="ECO:0000313" key="2">
    <source>
        <dbReference type="Proteomes" id="UP000472676"/>
    </source>
</evidence>
<dbReference type="Proteomes" id="UP000472676">
    <property type="component" value="Unassembled WGS sequence"/>
</dbReference>
<sequence>MPIDTAKTDLVIQFALLLAGEEDTFADRMLGPIHLIKYVYLADLAYARRHDGQTFSGADWTFYNFGPWAPAVHARIEPALKAIHASCHEFESDLENRDNWVRWTKTDEALLGGLRSQLPSEIRIELPSKVHAYRHDTPALLDFVYKTVPMLFAAPGERLDFSLEEPYPKQTKAESAIDSLSAKQKKKLHENMRELIRRRAQRRVTAAVMVEPEPARYDEVYEEGIRWLDDDAGKAFNEEKLTVEFDENVWKSATRHGHDLP</sequence>
<accession>A0A6M2BWQ4</accession>
<protein>
    <submittedName>
        <fullName evidence="1">SocA family protein</fullName>
    </submittedName>
</protein>
<gene>
    <name evidence="1" type="ORF">G7Y85_17445</name>
</gene>
<keyword evidence="2" id="KW-1185">Reference proteome</keyword>